<dbReference type="GO" id="GO:0005737">
    <property type="term" value="C:cytoplasm"/>
    <property type="evidence" value="ECO:0007669"/>
    <property type="project" value="TreeGrafter"/>
</dbReference>
<dbReference type="SMART" id="SM00146">
    <property type="entry name" value="PI3Kc"/>
    <property type="match status" value="1"/>
</dbReference>
<evidence type="ECO:0000256" key="4">
    <source>
        <dbReference type="ARBA" id="ARBA00022777"/>
    </source>
</evidence>
<dbReference type="OrthoDB" id="10264149at2759"/>
<feature type="region of interest" description="Disordered" evidence="5">
    <location>
        <begin position="247"/>
        <end position="267"/>
    </location>
</feature>
<evidence type="ECO:0000256" key="3">
    <source>
        <dbReference type="ARBA" id="ARBA00022679"/>
    </source>
</evidence>
<dbReference type="GO" id="GO:0016020">
    <property type="term" value="C:membrane"/>
    <property type="evidence" value="ECO:0007669"/>
    <property type="project" value="TreeGrafter"/>
</dbReference>
<evidence type="ECO:0000256" key="2">
    <source>
        <dbReference type="ARBA" id="ARBA00012169"/>
    </source>
</evidence>
<gene>
    <name evidence="7" type="primary">Contig12967.g13829</name>
    <name evidence="7" type="ORF">STYLEM_16953</name>
</gene>
<sequence length="1200" mass="138667">MKKNNYITEETSIHDGKSEILEEKAMQAPMPAESVPNGKMKMLVPAEEKRKTYYAAVAITCFAAAVVNRVESDQNKTTSNLDLVNGLNLLYAHEKTAIKELEAVRVNPDFTSQFRSDLEFFIPQLCSFYVKGDHKFPEDLVNLIVMASSSSFFFSHRVWFFFQSMLIGSDNESKEMYKKSSLALRGIKDACLKSKERLYLANSSSIVKLIQQFGLLEQHPGLQELIRYLQLKNERKVSDIYQKQVQGIQNTMPNNEDKDEKSEQENSRLHRVKRVILEYSQNFSHSIERTQSNKVSSGINQLERSNQEGLSFEKSRVNEEPEVFEDEIVITAKDIILNPFKIEEEVKSFKDSTQNNTANIRNSLVADQKMRNDCLNSYLSTPKFIKTLTEISLKLITVANRDEYLKNEILKLNLSLPASVYIPFVNVTGEAKIFQTKERAPLLLCIEAFRPEELYLIQPPKPISQRNNRSRANRNTRNDSQKQRSSSWNSSKLTIEELKAPLVKRKDEQPSSKNQFLSLSKKNDDKTVRQTERIGIQQEQGLNVAKDVKQKLSMRRTARNNIEYDHEEGVSRMTKAEMEKDEIHMMKINKMLDKKASNPLIINQLKRSDSFLEKVKVNDNYMNNYMKQASGLKSIPEENQDELDKLMFPQTLEDQDDFIEKQKKEQIDNKSSKVAPKDEDKSANSDLNEFILKPSYSTNENKSKLTYIIAAIDFLDNKDARYSNFDAQNMLSYLKNDNSSNLPESKVSDNHISQEVNPNLQGNIKVYYNNSDIVNQGVQNLKNTFVSSEDQKHKILILESPTKRKDRSDLSINTVEEEKQPKEDNQSKRLKQIQEQLVNNERLLTFAEGDRRSMSMLSPSEKDKLDELIFEKNAMQVQKQIEEGQKKKRPTETTKAFFENRPTNNIFLETGHEQDQRVRLQSPFGSLRTWRLIKIIVKSNDDVRQEQFAMQLISQIDQIFKLKKCNLWLRPYEILATGPRCGLIEVVSDAISIDGIKRKLSTGPNAKLLDYFHKQFGDNKSKKFEKARDNFCKSLAAYSLVCFVLQIKDRHNGNILVDIEGHIMHIDFGFLLSNAPGKGIRFELAPFKLTQEMVDVLGGIKSKKFREYRELMRLGFIAIQEHADKIIKLVEMMFMSQSDLPCFKEGENLIKELKQRIFPLGHLLTEMECAKYVDSLVESSYDNWRTKAYDKFQYCCQGIL</sequence>
<dbReference type="Gene3D" id="1.10.1070.11">
    <property type="entry name" value="Phosphatidylinositol 3-/4-kinase, catalytic domain"/>
    <property type="match status" value="1"/>
</dbReference>
<dbReference type="PROSITE" id="PS50290">
    <property type="entry name" value="PI3_4_KINASE_3"/>
    <property type="match status" value="1"/>
</dbReference>
<dbReference type="EMBL" id="CCKQ01015982">
    <property type="protein sequence ID" value="CDW87840.1"/>
    <property type="molecule type" value="Genomic_DNA"/>
</dbReference>
<dbReference type="Pfam" id="PF00454">
    <property type="entry name" value="PI3_PI4_kinase"/>
    <property type="match status" value="1"/>
</dbReference>
<dbReference type="Gene3D" id="3.30.1010.10">
    <property type="entry name" value="Phosphatidylinositol 3-kinase Catalytic Subunit, Chain A, domain 4"/>
    <property type="match status" value="1"/>
</dbReference>
<organism evidence="7 8">
    <name type="scientific">Stylonychia lemnae</name>
    <name type="common">Ciliate</name>
    <dbReference type="NCBI Taxonomy" id="5949"/>
    <lineage>
        <taxon>Eukaryota</taxon>
        <taxon>Sar</taxon>
        <taxon>Alveolata</taxon>
        <taxon>Ciliophora</taxon>
        <taxon>Intramacronucleata</taxon>
        <taxon>Spirotrichea</taxon>
        <taxon>Stichotrichia</taxon>
        <taxon>Sporadotrichida</taxon>
        <taxon>Oxytrichidae</taxon>
        <taxon>Stylonychinae</taxon>
        <taxon>Stylonychia</taxon>
    </lineage>
</organism>
<dbReference type="InterPro" id="IPR036940">
    <property type="entry name" value="PI3/4_kinase_cat_sf"/>
</dbReference>
<dbReference type="InterPro" id="IPR011009">
    <property type="entry name" value="Kinase-like_dom_sf"/>
</dbReference>
<feature type="compositionally biased region" description="Low complexity" evidence="5">
    <location>
        <begin position="483"/>
        <end position="492"/>
    </location>
</feature>
<feature type="compositionally biased region" description="Basic and acidic residues" evidence="5">
    <location>
        <begin position="816"/>
        <end position="827"/>
    </location>
</feature>
<accession>A0A078AZH5</accession>
<feature type="region of interest" description="Disordered" evidence="5">
    <location>
        <begin position="663"/>
        <end position="683"/>
    </location>
</feature>
<dbReference type="PANTHER" id="PTHR10048:SF22">
    <property type="entry name" value="PHOSPHATIDYLINOSITOL 4-KINASE BETA"/>
    <property type="match status" value="1"/>
</dbReference>
<dbReference type="InterPro" id="IPR015433">
    <property type="entry name" value="PI3/4_kinase"/>
</dbReference>
<dbReference type="InterPro" id="IPR018936">
    <property type="entry name" value="PI3/4_kinase_CS"/>
</dbReference>
<protein>
    <recommendedName>
        <fullName evidence="2">1-phosphatidylinositol 4-kinase</fullName>
        <ecNumber evidence="2">2.7.1.67</ecNumber>
    </recommendedName>
</protein>
<dbReference type="SUPFAM" id="SSF56112">
    <property type="entry name" value="Protein kinase-like (PK-like)"/>
    <property type="match status" value="1"/>
</dbReference>
<evidence type="ECO:0000256" key="5">
    <source>
        <dbReference type="SAM" id="MobiDB-lite"/>
    </source>
</evidence>
<feature type="compositionally biased region" description="Basic and acidic residues" evidence="5">
    <location>
        <begin position="255"/>
        <end position="267"/>
    </location>
</feature>
<evidence type="ECO:0000313" key="7">
    <source>
        <dbReference type="EMBL" id="CDW87840.1"/>
    </source>
</evidence>
<dbReference type="GO" id="GO:0004430">
    <property type="term" value="F:1-phosphatidylinositol 4-kinase activity"/>
    <property type="evidence" value="ECO:0007669"/>
    <property type="project" value="UniProtKB-EC"/>
</dbReference>
<dbReference type="PROSITE" id="PS00915">
    <property type="entry name" value="PI3_4_KINASE_1"/>
    <property type="match status" value="1"/>
</dbReference>
<comment type="catalytic activity">
    <reaction evidence="1">
        <text>a 1,2-diacyl-sn-glycero-3-phospho-(1D-myo-inositol) + ATP = a 1,2-diacyl-sn-glycero-3-phospho-(1D-myo-inositol 4-phosphate) + ADP + H(+)</text>
        <dbReference type="Rhea" id="RHEA:19877"/>
        <dbReference type="ChEBI" id="CHEBI:15378"/>
        <dbReference type="ChEBI" id="CHEBI:30616"/>
        <dbReference type="ChEBI" id="CHEBI:57880"/>
        <dbReference type="ChEBI" id="CHEBI:58178"/>
        <dbReference type="ChEBI" id="CHEBI:456216"/>
        <dbReference type="EC" id="2.7.1.67"/>
    </reaction>
</comment>
<evidence type="ECO:0000256" key="1">
    <source>
        <dbReference type="ARBA" id="ARBA00001686"/>
    </source>
</evidence>
<feature type="region of interest" description="Disordered" evidence="5">
    <location>
        <begin position="806"/>
        <end position="829"/>
    </location>
</feature>
<name>A0A078AZH5_STYLE</name>
<keyword evidence="3" id="KW-0808">Transferase</keyword>
<keyword evidence="4 7" id="KW-0418">Kinase</keyword>
<feature type="region of interest" description="Disordered" evidence="5">
    <location>
        <begin position="460"/>
        <end position="529"/>
    </location>
</feature>
<evidence type="ECO:0000259" key="6">
    <source>
        <dbReference type="PROSITE" id="PS50290"/>
    </source>
</evidence>
<reference evidence="7 8" key="1">
    <citation type="submission" date="2014-06" db="EMBL/GenBank/DDBJ databases">
        <authorList>
            <person name="Swart Estienne"/>
        </authorList>
    </citation>
    <scope>NUCLEOTIDE SEQUENCE [LARGE SCALE GENOMIC DNA]</scope>
    <source>
        <strain evidence="7 8">130c</strain>
    </source>
</reference>
<proteinExistence type="predicted"/>
<dbReference type="InterPro" id="IPR000403">
    <property type="entry name" value="PI3/4_kinase_cat_dom"/>
</dbReference>
<feature type="compositionally biased region" description="Polar residues" evidence="5">
    <location>
        <begin position="511"/>
        <end position="520"/>
    </location>
</feature>
<evidence type="ECO:0000313" key="8">
    <source>
        <dbReference type="Proteomes" id="UP000039865"/>
    </source>
</evidence>
<dbReference type="AlphaFoldDB" id="A0A078AZH5"/>
<dbReference type="PANTHER" id="PTHR10048">
    <property type="entry name" value="PHOSPHATIDYLINOSITOL KINASE"/>
    <property type="match status" value="1"/>
</dbReference>
<dbReference type="GO" id="GO:0048015">
    <property type="term" value="P:phosphatidylinositol-mediated signaling"/>
    <property type="evidence" value="ECO:0007669"/>
    <property type="project" value="TreeGrafter"/>
</dbReference>
<dbReference type="EC" id="2.7.1.67" evidence="2"/>
<dbReference type="InParanoid" id="A0A078AZH5"/>
<keyword evidence="8" id="KW-1185">Reference proteome</keyword>
<feature type="compositionally biased region" description="Basic and acidic residues" evidence="5">
    <location>
        <begin position="494"/>
        <end position="510"/>
    </location>
</feature>
<dbReference type="FunFam" id="1.10.1070.11:FF:000016">
    <property type="entry name" value="PIK1p Phosphatidylinositol 4-kinase"/>
    <property type="match status" value="1"/>
</dbReference>
<dbReference type="Proteomes" id="UP000039865">
    <property type="component" value="Unassembled WGS sequence"/>
</dbReference>
<dbReference type="CDD" id="cd05168">
    <property type="entry name" value="PI4Kc_III_beta"/>
    <property type="match status" value="1"/>
</dbReference>
<dbReference type="InterPro" id="IPR057754">
    <property type="entry name" value="PI4-kinase_beta/PIK1_cat"/>
</dbReference>
<dbReference type="PROSITE" id="PS00916">
    <property type="entry name" value="PI3_4_KINASE_2"/>
    <property type="match status" value="1"/>
</dbReference>
<feature type="domain" description="PI3K/PI4K catalytic" evidence="6">
    <location>
        <begin position="909"/>
        <end position="1185"/>
    </location>
</feature>
<dbReference type="GO" id="GO:0046854">
    <property type="term" value="P:phosphatidylinositol phosphate biosynthetic process"/>
    <property type="evidence" value="ECO:0007669"/>
    <property type="project" value="InterPro"/>
</dbReference>